<dbReference type="Proteomes" id="UP001163835">
    <property type="component" value="Unassembled WGS sequence"/>
</dbReference>
<evidence type="ECO:0000313" key="1">
    <source>
        <dbReference type="EMBL" id="KAJ3805234.1"/>
    </source>
</evidence>
<proteinExistence type="predicted"/>
<name>A0ACC1TKJ4_9AGAR</name>
<comment type="caution">
    <text evidence="1">The sequence shown here is derived from an EMBL/GenBank/DDBJ whole genome shotgun (WGS) entry which is preliminary data.</text>
</comment>
<keyword evidence="2" id="KW-1185">Reference proteome</keyword>
<protein>
    <submittedName>
        <fullName evidence="1">Uncharacterized protein</fullName>
    </submittedName>
</protein>
<evidence type="ECO:0000313" key="2">
    <source>
        <dbReference type="Proteomes" id="UP001163835"/>
    </source>
</evidence>
<gene>
    <name evidence="1" type="ORF">F5876DRAFT_81999</name>
</gene>
<dbReference type="EMBL" id="MU795643">
    <property type="protein sequence ID" value="KAJ3805234.1"/>
    <property type="molecule type" value="Genomic_DNA"/>
</dbReference>
<accession>A0ACC1TKJ4</accession>
<reference evidence="1" key="1">
    <citation type="submission" date="2022-09" db="EMBL/GenBank/DDBJ databases">
        <title>A Global Phylogenomic Analysis of the Shiitake Genus Lentinula.</title>
        <authorList>
            <consortium name="DOE Joint Genome Institute"/>
            <person name="Sierra-Patev S."/>
            <person name="Min B."/>
            <person name="Naranjo-Ortiz M."/>
            <person name="Looney B."/>
            <person name="Konkel Z."/>
            <person name="Slot J.C."/>
            <person name="Sakamoto Y."/>
            <person name="Steenwyk J.L."/>
            <person name="Rokas A."/>
            <person name="Carro J."/>
            <person name="Camarero S."/>
            <person name="Ferreira P."/>
            <person name="Molpeceres G."/>
            <person name="Ruiz-Duenas F.J."/>
            <person name="Serrano A."/>
            <person name="Henrissat B."/>
            <person name="Drula E."/>
            <person name="Hughes K.W."/>
            <person name="Mata J.L."/>
            <person name="Ishikawa N.K."/>
            <person name="Vargas-Isla R."/>
            <person name="Ushijima S."/>
            <person name="Smith C.A."/>
            <person name="Ahrendt S."/>
            <person name="Andreopoulos W."/>
            <person name="He G."/>
            <person name="Labutti K."/>
            <person name="Lipzen A."/>
            <person name="Ng V."/>
            <person name="Riley R."/>
            <person name="Sandor L."/>
            <person name="Barry K."/>
            <person name="Martinez A.T."/>
            <person name="Xiao Y."/>
            <person name="Gibbons J.G."/>
            <person name="Terashima K."/>
            <person name="Grigoriev I.V."/>
            <person name="Hibbett D.S."/>
        </authorList>
    </citation>
    <scope>NUCLEOTIDE SEQUENCE</scope>
    <source>
        <strain evidence="1">TMI1499</strain>
    </source>
</reference>
<sequence length="796" mass="87185">MAANPIALFAQGPNYQYGRIGLPRNPPQNPPTPAEVIEAVRLAHRALRYRDNGAPPTSNEYVSDEAVAACFYYEKAVLESAAGVAGAPLWFQQWNQASFVPLVNDVRTLKDDVRTLKDDVSTLKDSVNALKLDTSTFVIRDGKTSPPPAKQVGQLSPIPASPNGDHVNVLAPAPTMETALSPLTPLSSSSPKNQHSATSLQSNLASPSVAPARGRTKLHSSPESIPATISIHEVADAMLSSRSSSAKPSPSKNQWNAEYRKIKRNAQNLLETKAMIMQGIKGSSVFDIDNAVIWYWPGSYFELDGDWAIPVTTVNLQDTIQDDKGEHPICFFGYVMKLQLIDKSQKESLNGTFAYICRMNGGCGYWIFLDDTLKRYQSKLKFGIYTMDDQRHMTIVPYLSPISVLPAPTTTVLDAALGTNEAEDTSDSDGSDIRQKGVALLSFLKGKEKEVSRPFFFSDLAITEKHTTTTGAAKHSAVVLKNKGVQVPADINGIEISPMSLLTINAKTSIPFTSTTSKLSTSMTAEPSMTAKTAHDYETAHDCETVHDCETIHDYKTIHDCETIHDYKTSISNSHNIFVADIEIIEISDSEPEVQQPPRKPVTKKPKSHQVNQVKANANPTSIKQGTMKKQSQSHLESIQISSDSDLGTASLVPQKRPHEADSDSNSNDMASSPYVPAKKAPLRKMKALKTAITLPPQVASSSKNRMSTTSPSSPSSNNFDRGSDQSFIDHAVALHLSVNVLHEQAQVVFDALSDKFGNGCPVNEYEKLKELLEHCEHCRWVYMKGIQHRCIPKTK</sequence>
<organism evidence="1 2">
    <name type="scientific">Lentinula aff. lateritia</name>
    <dbReference type="NCBI Taxonomy" id="2804960"/>
    <lineage>
        <taxon>Eukaryota</taxon>
        <taxon>Fungi</taxon>
        <taxon>Dikarya</taxon>
        <taxon>Basidiomycota</taxon>
        <taxon>Agaricomycotina</taxon>
        <taxon>Agaricomycetes</taxon>
        <taxon>Agaricomycetidae</taxon>
        <taxon>Agaricales</taxon>
        <taxon>Marasmiineae</taxon>
        <taxon>Omphalotaceae</taxon>
        <taxon>Lentinula</taxon>
    </lineage>
</organism>